<dbReference type="GO" id="GO:0000150">
    <property type="term" value="F:DNA strand exchange activity"/>
    <property type="evidence" value="ECO:0007669"/>
    <property type="project" value="InterPro"/>
</dbReference>
<dbReference type="InterPro" id="IPR006119">
    <property type="entry name" value="Resolv_N"/>
</dbReference>
<keyword evidence="1" id="KW-0175">Coiled coil</keyword>
<dbReference type="InterPro" id="IPR050639">
    <property type="entry name" value="SSR_resolvase"/>
</dbReference>
<dbReference type="Pfam" id="PF00239">
    <property type="entry name" value="Resolvase"/>
    <property type="match status" value="1"/>
</dbReference>
<evidence type="ECO:0000313" key="4">
    <source>
        <dbReference type="EMBL" id="SEK80318.1"/>
    </source>
</evidence>
<dbReference type="SMART" id="SM00857">
    <property type="entry name" value="Resolvase"/>
    <property type="match status" value="1"/>
</dbReference>
<dbReference type="InterPro" id="IPR036162">
    <property type="entry name" value="Resolvase-like_N_sf"/>
</dbReference>
<organism evidence="4 5">
    <name type="scientific">Ruminococcus albus</name>
    <dbReference type="NCBI Taxonomy" id="1264"/>
    <lineage>
        <taxon>Bacteria</taxon>
        <taxon>Bacillati</taxon>
        <taxon>Bacillota</taxon>
        <taxon>Clostridia</taxon>
        <taxon>Eubacteriales</taxon>
        <taxon>Oscillospiraceae</taxon>
        <taxon>Ruminococcus</taxon>
    </lineage>
</organism>
<dbReference type="InterPro" id="IPR011109">
    <property type="entry name" value="DNA_bind_recombinase_dom"/>
</dbReference>
<dbReference type="InterPro" id="IPR038109">
    <property type="entry name" value="DNA_bind_recomb_sf"/>
</dbReference>
<dbReference type="AlphaFoldDB" id="A0A1H7K0G4"/>
<feature type="domain" description="Resolvase/invertase-type recombinase catalytic" evidence="2">
    <location>
        <begin position="6"/>
        <end position="154"/>
    </location>
</feature>
<dbReference type="PROSITE" id="PS51736">
    <property type="entry name" value="RECOMBINASES_3"/>
    <property type="match status" value="1"/>
</dbReference>
<evidence type="ECO:0000313" key="5">
    <source>
        <dbReference type="Proteomes" id="UP000186015"/>
    </source>
</evidence>
<dbReference type="CDD" id="cd03768">
    <property type="entry name" value="SR_ResInv"/>
    <property type="match status" value="1"/>
</dbReference>
<dbReference type="Gene3D" id="3.40.50.1390">
    <property type="entry name" value="Resolvase, N-terminal catalytic domain"/>
    <property type="match status" value="1"/>
</dbReference>
<evidence type="ECO:0000256" key="1">
    <source>
        <dbReference type="SAM" id="Coils"/>
    </source>
</evidence>
<dbReference type="Proteomes" id="UP000186015">
    <property type="component" value="Unassembled WGS sequence"/>
</dbReference>
<name>A0A1H7K0G4_RUMAL</name>
<feature type="domain" description="Recombinase" evidence="3">
    <location>
        <begin position="170"/>
        <end position="325"/>
    </location>
</feature>
<dbReference type="SUPFAM" id="SSF53041">
    <property type="entry name" value="Resolvase-like"/>
    <property type="match status" value="1"/>
</dbReference>
<dbReference type="OrthoDB" id="9781670at2"/>
<evidence type="ECO:0000259" key="3">
    <source>
        <dbReference type="PROSITE" id="PS51737"/>
    </source>
</evidence>
<dbReference type="EMBL" id="FOAT01000006">
    <property type="protein sequence ID" value="SEK80318.1"/>
    <property type="molecule type" value="Genomic_DNA"/>
</dbReference>
<accession>A0A1H7K0G4</accession>
<dbReference type="Pfam" id="PF13408">
    <property type="entry name" value="Zn_ribbon_recom"/>
    <property type="match status" value="1"/>
</dbReference>
<dbReference type="GO" id="GO:0003677">
    <property type="term" value="F:DNA binding"/>
    <property type="evidence" value="ECO:0007669"/>
    <property type="project" value="InterPro"/>
</dbReference>
<dbReference type="PANTHER" id="PTHR30461:SF23">
    <property type="entry name" value="DNA RECOMBINASE-RELATED"/>
    <property type="match status" value="1"/>
</dbReference>
<dbReference type="Pfam" id="PF07508">
    <property type="entry name" value="Recombinase"/>
    <property type="match status" value="1"/>
</dbReference>
<dbReference type="Gene3D" id="3.90.1750.20">
    <property type="entry name" value="Putative Large Serine Recombinase, Chain B, Domain 2"/>
    <property type="match status" value="1"/>
</dbReference>
<protein>
    <submittedName>
        <fullName evidence="4">Site-specific DNA recombinase</fullName>
    </submittedName>
</protein>
<proteinExistence type="predicted"/>
<dbReference type="PANTHER" id="PTHR30461">
    <property type="entry name" value="DNA-INVERTASE FROM LAMBDOID PROPHAGE"/>
    <property type="match status" value="1"/>
</dbReference>
<dbReference type="InterPro" id="IPR025827">
    <property type="entry name" value="Zn_ribbon_recom_dom"/>
</dbReference>
<dbReference type="PROSITE" id="PS51737">
    <property type="entry name" value="RECOMBINASE_DNA_BIND"/>
    <property type="match status" value="1"/>
</dbReference>
<gene>
    <name evidence="4" type="ORF">SAMN05216469_1064</name>
</gene>
<feature type="coiled-coil region" evidence="1">
    <location>
        <begin position="417"/>
        <end position="488"/>
    </location>
</feature>
<evidence type="ECO:0000259" key="2">
    <source>
        <dbReference type="PROSITE" id="PS51736"/>
    </source>
</evidence>
<reference evidence="4 5" key="1">
    <citation type="submission" date="2016-10" db="EMBL/GenBank/DDBJ databases">
        <authorList>
            <person name="de Groot N.N."/>
        </authorList>
    </citation>
    <scope>NUCLEOTIDE SEQUENCE [LARGE SCALE GENOMIC DNA]</scope>
    <source>
        <strain evidence="4 5">KH2T6</strain>
    </source>
</reference>
<dbReference type="RefSeq" id="WP_074832342.1">
    <property type="nucleotide sequence ID" value="NZ_FOAT01000006.1"/>
</dbReference>
<sequence>MPDNRKYAIYSRKSKFTGKGESIENQIEICRRALKSKYDVVDEDIVEFEDEGFSGGNTKRPKFQEMMERCRNGEFQLVICYRLDRISRNTSDFVNTYEELKEHSVCFRSVSDNIDDTSPMGRAMMMISSVFAQLERDIIAERITDNMHELAKSGRWLGGNPPTGYRSAETVGSMTVDGKIHKARMLEKNPEEAELVGLVFTKFVELRSITKVETYLLNNDFKSKKGNTLSRFAIKTILQNPVYAIADEDTWVYLNETDMQLYGSRDDFDGIHGIMAYNKTIQKKGRSMKQKAPSEWIVAVGKHEGIIEGKRWVEVQHLLEKNRDKAYRKPKSNTALLSGLLFCACCGSFMRPKLSSRVNKQGEKVYDYLCELKERSHGLKCDNKRINGNELDRQICDEIKHLGEDDSGLMKLLRNSQKSLNETFADSQAEIDRLTEKKKQYEAERTNLVKALTLAGETMAAEDIISQINDLHTKTSELERQISEHRRLMENSDITDEQYQSLADMLSSFAKTIDTLDVMKKRDVIRCFVRRVEWDGENIHLYLMGAESGGTDVLHSEPKCECSKRDTYAFSLAEKDGE</sequence>